<dbReference type="Pfam" id="PF00122">
    <property type="entry name" value="E1-E2_ATPase"/>
    <property type="match status" value="1"/>
</dbReference>
<evidence type="ECO:0000256" key="10">
    <source>
        <dbReference type="SAM" id="Phobius"/>
    </source>
</evidence>
<dbReference type="GO" id="GO:0030007">
    <property type="term" value="P:intracellular potassium ion homeostasis"/>
    <property type="evidence" value="ECO:0007669"/>
    <property type="project" value="TreeGrafter"/>
</dbReference>
<dbReference type="SMART" id="SM00831">
    <property type="entry name" value="Cation_ATPase_N"/>
    <property type="match status" value="1"/>
</dbReference>
<protein>
    <submittedName>
        <fullName evidence="12">HAD-IC family P-type ATPase</fullName>
    </submittedName>
</protein>
<dbReference type="SUPFAM" id="SSF81653">
    <property type="entry name" value="Calcium ATPase, transduction domain A"/>
    <property type="match status" value="1"/>
</dbReference>
<feature type="transmembrane region" description="Helical" evidence="10">
    <location>
        <begin position="826"/>
        <end position="845"/>
    </location>
</feature>
<dbReference type="PANTHER" id="PTHR43294">
    <property type="entry name" value="SODIUM/POTASSIUM-TRANSPORTING ATPASE SUBUNIT ALPHA"/>
    <property type="match status" value="1"/>
</dbReference>
<feature type="domain" description="Cation-transporting P-type ATPase N-terminal" evidence="11">
    <location>
        <begin position="3"/>
        <end position="77"/>
    </location>
</feature>
<feature type="transmembrane region" description="Helical" evidence="10">
    <location>
        <begin position="684"/>
        <end position="709"/>
    </location>
</feature>
<comment type="caution">
    <text evidence="12">The sequence shown here is derived from an EMBL/GenBank/DDBJ whole genome shotgun (WGS) entry which is preliminary data.</text>
</comment>
<dbReference type="GO" id="GO:0005886">
    <property type="term" value="C:plasma membrane"/>
    <property type="evidence" value="ECO:0007669"/>
    <property type="project" value="UniProtKB-SubCell"/>
</dbReference>
<dbReference type="InterPro" id="IPR008250">
    <property type="entry name" value="ATPase_P-typ_transduc_dom_A_sf"/>
</dbReference>
<evidence type="ECO:0000256" key="4">
    <source>
        <dbReference type="ARBA" id="ARBA00022692"/>
    </source>
</evidence>
<comment type="subcellular location">
    <subcellularLocation>
        <location evidence="1">Cell membrane</location>
        <topology evidence="1">Multi-pass membrane protein</topology>
    </subcellularLocation>
</comment>
<dbReference type="InterPro" id="IPR006068">
    <property type="entry name" value="ATPase_P-typ_cation-transptr_C"/>
</dbReference>
<evidence type="ECO:0000256" key="3">
    <source>
        <dbReference type="ARBA" id="ARBA00022475"/>
    </source>
</evidence>
<dbReference type="EMBL" id="JARPXL010000015">
    <property type="protein sequence ID" value="MDT2545517.1"/>
    <property type="molecule type" value="Genomic_DNA"/>
</dbReference>
<dbReference type="GO" id="GO:1902600">
    <property type="term" value="P:proton transmembrane transport"/>
    <property type="evidence" value="ECO:0007669"/>
    <property type="project" value="TreeGrafter"/>
</dbReference>
<dbReference type="PANTHER" id="PTHR43294:SF21">
    <property type="entry name" value="CATION TRANSPORTING ATPASE"/>
    <property type="match status" value="1"/>
</dbReference>
<dbReference type="InterPro" id="IPR018303">
    <property type="entry name" value="ATPase_P-typ_P_site"/>
</dbReference>
<evidence type="ECO:0000256" key="8">
    <source>
        <dbReference type="ARBA" id="ARBA00022989"/>
    </source>
</evidence>
<evidence type="ECO:0000313" key="13">
    <source>
        <dbReference type="Proteomes" id="UP001254770"/>
    </source>
</evidence>
<dbReference type="Pfam" id="PF13246">
    <property type="entry name" value="Cation_ATPase"/>
    <property type="match status" value="1"/>
</dbReference>
<evidence type="ECO:0000256" key="2">
    <source>
        <dbReference type="ARBA" id="ARBA00005675"/>
    </source>
</evidence>
<evidence type="ECO:0000256" key="1">
    <source>
        <dbReference type="ARBA" id="ARBA00004651"/>
    </source>
</evidence>
<sequence>MKSNYQIEIDDILEEFNTSLEKGLGDQTASKMLEIFGENTVQQQESRSGLELLWHNINNLIVYLLLAAATLSFSMGETIEGIAVLIAVILAVLTGFFTEFRAQKSIDSLQEMIFTTTKVIREGRVLEIPSQKIVPGDILLLEEGDAIAADARLINCKNFACIESALTGESEAVEKDCFETYKNDIPLGDRKNVVFAGTAVTRGKAYAVATETGMCTEVGKISAMLTGDKRQKTPLDIELDKLGKAIIIAAFFAGITVLIAGILTEKPFIDMLHISIILAVAAIPEAMPAVSTITLSHGMKIMAEHKALVKTLSAVETLGATSVIASDKTGTLTENQMTVSSITLADGQKVKVTGSGYEPFGAFFYDEKEFAVNECDPFYEFIRNGVLCTTAALIKNKDSYEIIGDPTDGAFVVLGEKIKLSRRKLSEQGWRQVAELPFDSENKFMISVYEKEERVLVIKGAPDVLLNLVKKSNSNNEKLLEFNNELAETGRRVIALGKIDNYQGGLSDEELIHALKDIEIQGFVGIVDPPRLDVKKAVNIAQEAGIEVKMITGDHPKTASMIAKDIGIKAFEKTMTGQEIDDLVKSSDFCEIIKDISVFARVSPENKLQLVRTLREGGHIVSMTGDGVNDAPALNGANIGIAMGIRGTEVAKESSDMILTDDCFCTIIEAIKEGRIIFDNIKKYVAFLFSCNMVEIVTIFLSVIFLLPIPIQPMHILYLNLVIDIAPAMALAFEIAEEDIMKRKPRSSLDSLVNKNFLWKIILSGVVLGTVAFGLYIYISSSEATYAYAQTVTFTFMAIAQLMHIFNVRRNEGFGLDATVLKNRPLIVALLISVFLLLIAIYLPFMNELIGTVPIGVSTWGIILLSALFSTMIVTRIKKLF</sequence>
<dbReference type="Gene3D" id="2.70.150.10">
    <property type="entry name" value="Calcium-transporting ATPase, cytoplasmic transduction domain A"/>
    <property type="match status" value="1"/>
</dbReference>
<dbReference type="GO" id="GO:0005391">
    <property type="term" value="F:P-type sodium:potassium-exchanging transporter activity"/>
    <property type="evidence" value="ECO:0007669"/>
    <property type="project" value="TreeGrafter"/>
</dbReference>
<dbReference type="PRINTS" id="PR00120">
    <property type="entry name" value="HATPASE"/>
</dbReference>
<evidence type="ECO:0000313" key="12">
    <source>
        <dbReference type="EMBL" id="MDT2545517.1"/>
    </source>
</evidence>
<keyword evidence="6" id="KW-0067">ATP-binding</keyword>
<dbReference type="GO" id="GO:0036376">
    <property type="term" value="P:sodium ion export across plasma membrane"/>
    <property type="evidence" value="ECO:0007669"/>
    <property type="project" value="TreeGrafter"/>
</dbReference>
<dbReference type="Pfam" id="PF00690">
    <property type="entry name" value="Cation_ATPase_N"/>
    <property type="match status" value="1"/>
</dbReference>
<evidence type="ECO:0000259" key="11">
    <source>
        <dbReference type="SMART" id="SM00831"/>
    </source>
</evidence>
<dbReference type="Gene3D" id="3.40.1110.10">
    <property type="entry name" value="Calcium-transporting ATPase, cytoplasmic domain N"/>
    <property type="match status" value="1"/>
</dbReference>
<dbReference type="InterPro" id="IPR044492">
    <property type="entry name" value="P_typ_ATPase_HD_dom"/>
</dbReference>
<feature type="transmembrane region" description="Helical" evidence="10">
    <location>
        <begin position="715"/>
        <end position="736"/>
    </location>
</feature>
<gene>
    <name evidence="12" type="ORF">P7D69_14290</name>
</gene>
<dbReference type="SFLD" id="SFLDF00027">
    <property type="entry name" value="p-type_atpase"/>
    <property type="match status" value="1"/>
</dbReference>
<evidence type="ECO:0000256" key="5">
    <source>
        <dbReference type="ARBA" id="ARBA00022741"/>
    </source>
</evidence>
<evidence type="ECO:0000256" key="9">
    <source>
        <dbReference type="ARBA" id="ARBA00023136"/>
    </source>
</evidence>
<feature type="transmembrane region" description="Helical" evidence="10">
    <location>
        <begin position="274"/>
        <end position="296"/>
    </location>
</feature>
<accession>A0AAW8TB64</accession>
<dbReference type="Gene3D" id="3.40.50.1000">
    <property type="entry name" value="HAD superfamily/HAD-like"/>
    <property type="match status" value="1"/>
</dbReference>
<feature type="transmembrane region" description="Helical" evidence="10">
    <location>
        <begin position="857"/>
        <end position="875"/>
    </location>
</feature>
<dbReference type="InterPro" id="IPR036412">
    <property type="entry name" value="HAD-like_sf"/>
</dbReference>
<dbReference type="PRINTS" id="PR00119">
    <property type="entry name" value="CATATPASE"/>
</dbReference>
<dbReference type="SFLD" id="SFLDS00003">
    <property type="entry name" value="Haloacid_Dehalogenase"/>
    <property type="match status" value="1"/>
</dbReference>
<dbReference type="InterPro" id="IPR023298">
    <property type="entry name" value="ATPase_P-typ_TM_dom_sf"/>
</dbReference>
<dbReference type="SUPFAM" id="SSF81665">
    <property type="entry name" value="Calcium ATPase, transmembrane domain M"/>
    <property type="match status" value="1"/>
</dbReference>
<proteinExistence type="inferred from homology"/>
<organism evidence="12 13">
    <name type="scientific">Enterococcus raffinosus</name>
    <dbReference type="NCBI Taxonomy" id="71452"/>
    <lineage>
        <taxon>Bacteria</taxon>
        <taxon>Bacillati</taxon>
        <taxon>Bacillota</taxon>
        <taxon>Bacilli</taxon>
        <taxon>Lactobacillales</taxon>
        <taxon>Enterococcaceae</taxon>
        <taxon>Enterococcus</taxon>
    </lineage>
</organism>
<dbReference type="SUPFAM" id="SSF56784">
    <property type="entry name" value="HAD-like"/>
    <property type="match status" value="1"/>
</dbReference>
<keyword evidence="4 10" id="KW-0812">Transmembrane</keyword>
<keyword evidence="9 10" id="KW-0472">Membrane</keyword>
<dbReference type="AlphaFoldDB" id="A0AAW8TB64"/>
<dbReference type="InterPro" id="IPR023214">
    <property type="entry name" value="HAD_sf"/>
</dbReference>
<dbReference type="NCBIfam" id="TIGR01494">
    <property type="entry name" value="ATPase_P-type"/>
    <property type="match status" value="2"/>
</dbReference>
<dbReference type="InterPro" id="IPR004014">
    <property type="entry name" value="ATPase_P-typ_cation-transptr_N"/>
</dbReference>
<keyword evidence="7" id="KW-1278">Translocase</keyword>
<keyword evidence="5" id="KW-0547">Nucleotide-binding</keyword>
<reference evidence="12" key="1">
    <citation type="submission" date="2023-03" db="EMBL/GenBank/DDBJ databases">
        <authorList>
            <person name="Shen W."/>
            <person name="Cai J."/>
        </authorList>
    </citation>
    <scope>NUCLEOTIDE SEQUENCE</scope>
    <source>
        <strain evidence="12">Y15</strain>
    </source>
</reference>
<dbReference type="InterPro" id="IPR050510">
    <property type="entry name" value="Cation_transp_ATPase_P-type"/>
</dbReference>
<dbReference type="Proteomes" id="UP001254770">
    <property type="component" value="Unassembled WGS sequence"/>
</dbReference>
<feature type="transmembrane region" description="Helical" evidence="10">
    <location>
        <begin position="81"/>
        <end position="100"/>
    </location>
</feature>
<dbReference type="Gene3D" id="1.20.1110.10">
    <property type="entry name" value="Calcium-transporting ATPase, transmembrane domain"/>
    <property type="match status" value="1"/>
</dbReference>
<feature type="transmembrane region" description="Helical" evidence="10">
    <location>
        <begin position="242"/>
        <end position="262"/>
    </location>
</feature>
<dbReference type="RefSeq" id="WP_311816454.1">
    <property type="nucleotide sequence ID" value="NZ_JARPXG010000002.1"/>
</dbReference>
<evidence type="ECO:0000256" key="6">
    <source>
        <dbReference type="ARBA" id="ARBA00022840"/>
    </source>
</evidence>
<keyword evidence="3" id="KW-1003">Cell membrane</keyword>
<name>A0AAW8TB64_9ENTE</name>
<feature type="transmembrane region" description="Helical" evidence="10">
    <location>
        <begin position="785"/>
        <end position="806"/>
    </location>
</feature>
<dbReference type="InterPro" id="IPR059000">
    <property type="entry name" value="ATPase_P-type_domA"/>
</dbReference>
<dbReference type="GO" id="GO:0016887">
    <property type="term" value="F:ATP hydrolysis activity"/>
    <property type="evidence" value="ECO:0007669"/>
    <property type="project" value="InterPro"/>
</dbReference>
<dbReference type="GO" id="GO:0006883">
    <property type="term" value="P:intracellular sodium ion homeostasis"/>
    <property type="evidence" value="ECO:0007669"/>
    <property type="project" value="TreeGrafter"/>
</dbReference>
<dbReference type="GO" id="GO:0005524">
    <property type="term" value="F:ATP binding"/>
    <property type="evidence" value="ECO:0007669"/>
    <property type="project" value="UniProtKB-KW"/>
</dbReference>
<comment type="similarity">
    <text evidence="2">Belongs to the cation transport ATPase (P-type) (TC 3.A.3) family. Type IIA subfamily.</text>
</comment>
<keyword evidence="8 10" id="KW-1133">Transmembrane helix</keyword>
<feature type="transmembrane region" description="Helical" evidence="10">
    <location>
        <begin position="757"/>
        <end position="779"/>
    </location>
</feature>
<dbReference type="InterPro" id="IPR001757">
    <property type="entry name" value="P_typ_ATPase"/>
</dbReference>
<dbReference type="Pfam" id="PF00689">
    <property type="entry name" value="Cation_ATPase_C"/>
    <property type="match status" value="1"/>
</dbReference>
<dbReference type="InterPro" id="IPR023299">
    <property type="entry name" value="ATPase_P-typ_cyto_dom_N"/>
</dbReference>
<dbReference type="GO" id="GO:1990573">
    <property type="term" value="P:potassium ion import across plasma membrane"/>
    <property type="evidence" value="ECO:0007669"/>
    <property type="project" value="TreeGrafter"/>
</dbReference>
<feature type="transmembrane region" description="Helical" evidence="10">
    <location>
        <begin position="57"/>
        <end position="75"/>
    </location>
</feature>
<evidence type="ECO:0000256" key="7">
    <source>
        <dbReference type="ARBA" id="ARBA00022967"/>
    </source>
</evidence>
<dbReference type="SUPFAM" id="SSF81660">
    <property type="entry name" value="Metal cation-transporting ATPase, ATP-binding domain N"/>
    <property type="match status" value="1"/>
</dbReference>
<dbReference type="SFLD" id="SFLDG00002">
    <property type="entry name" value="C1.7:_P-type_atpase_like"/>
    <property type="match status" value="1"/>
</dbReference>
<dbReference type="PROSITE" id="PS00154">
    <property type="entry name" value="ATPASE_E1_E2"/>
    <property type="match status" value="1"/>
</dbReference>